<dbReference type="PRINTS" id="PR00370">
    <property type="entry name" value="FMOXYGENASE"/>
</dbReference>
<keyword evidence="6 8" id="KW-0560">Oxidoreductase</keyword>
<dbReference type="AlphaFoldDB" id="A0A7I8JXB7"/>
<dbReference type="PANTHER" id="PTHR23023">
    <property type="entry name" value="DIMETHYLANILINE MONOOXYGENASE"/>
    <property type="match status" value="1"/>
</dbReference>
<evidence type="ECO:0000256" key="8">
    <source>
        <dbReference type="RuleBase" id="RU361177"/>
    </source>
</evidence>
<evidence type="ECO:0000313" key="9">
    <source>
        <dbReference type="EMBL" id="CAA7387804.1"/>
    </source>
</evidence>
<dbReference type="GO" id="GO:0004499">
    <property type="term" value="F:N,N-dimethylaniline monooxygenase activity"/>
    <property type="evidence" value="ECO:0007669"/>
    <property type="project" value="InterPro"/>
</dbReference>
<dbReference type="EC" id="1.-.-.-" evidence="8"/>
<dbReference type="InterPro" id="IPR000960">
    <property type="entry name" value="Flavin_mOase"/>
</dbReference>
<comment type="cofactor">
    <cofactor evidence="1 8">
        <name>FAD</name>
        <dbReference type="ChEBI" id="CHEBI:57692"/>
    </cofactor>
</comment>
<dbReference type="EMBL" id="LR746264">
    <property type="protein sequence ID" value="CAA7387804.1"/>
    <property type="molecule type" value="Genomic_DNA"/>
</dbReference>
<gene>
    <name evidence="9" type="ORF">SI8410_01000164</name>
</gene>
<accession>A0A7I8JXB7</accession>
<keyword evidence="5" id="KW-0521">NADP</keyword>
<name>A0A7I8JXB7_SPIIN</name>
<dbReference type="SUPFAM" id="SSF51905">
    <property type="entry name" value="FAD/NAD(P)-binding domain"/>
    <property type="match status" value="2"/>
</dbReference>
<keyword evidence="10" id="KW-1185">Reference proteome</keyword>
<organism evidence="9 10">
    <name type="scientific">Spirodela intermedia</name>
    <name type="common">Intermediate duckweed</name>
    <dbReference type="NCBI Taxonomy" id="51605"/>
    <lineage>
        <taxon>Eukaryota</taxon>
        <taxon>Viridiplantae</taxon>
        <taxon>Streptophyta</taxon>
        <taxon>Embryophyta</taxon>
        <taxon>Tracheophyta</taxon>
        <taxon>Spermatophyta</taxon>
        <taxon>Magnoliopsida</taxon>
        <taxon>Liliopsida</taxon>
        <taxon>Araceae</taxon>
        <taxon>Lemnoideae</taxon>
        <taxon>Spirodela</taxon>
    </lineage>
</organism>
<evidence type="ECO:0000256" key="7">
    <source>
        <dbReference type="ARBA" id="ARBA00058243"/>
    </source>
</evidence>
<evidence type="ECO:0000256" key="5">
    <source>
        <dbReference type="ARBA" id="ARBA00022857"/>
    </source>
</evidence>
<keyword evidence="4 8" id="KW-0274">FAD</keyword>
<dbReference type="FunFam" id="3.50.50.60:FF:000147">
    <property type="entry name" value="Flavin-containing monooxygenase"/>
    <property type="match status" value="1"/>
</dbReference>
<dbReference type="GO" id="GO:0050660">
    <property type="term" value="F:flavin adenine dinucleotide binding"/>
    <property type="evidence" value="ECO:0007669"/>
    <property type="project" value="InterPro"/>
</dbReference>
<comment type="function">
    <text evidence="7">Catalyzes the conversion of methylthioalkyl glucosinolates of any chain length into methylsulfinylalkyl glucosinolates.</text>
</comment>
<evidence type="ECO:0000256" key="1">
    <source>
        <dbReference type="ARBA" id="ARBA00001974"/>
    </source>
</evidence>
<reference evidence="9" key="1">
    <citation type="submission" date="2020-02" db="EMBL/GenBank/DDBJ databases">
        <authorList>
            <person name="Scholz U."/>
            <person name="Mascher M."/>
            <person name="Fiebig A."/>
        </authorList>
    </citation>
    <scope>NUCLEOTIDE SEQUENCE</scope>
</reference>
<evidence type="ECO:0000256" key="6">
    <source>
        <dbReference type="ARBA" id="ARBA00023002"/>
    </source>
</evidence>
<dbReference type="InterPro" id="IPR050346">
    <property type="entry name" value="FMO-like"/>
</dbReference>
<comment type="similarity">
    <text evidence="2 8">Belongs to the FMO family.</text>
</comment>
<evidence type="ECO:0000313" key="10">
    <source>
        <dbReference type="Proteomes" id="UP000663760"/>
    </source>
</evidence>
<sequence length="462" mass="51570">MVSGRSLRACRICVVGAGPSGLVAARELRKEGHAVVVLEQKGDVGGQWLYDGKVAGEDPLGRAAPPRVHSSVYASLRVLEPRETIGFTDFPFLVRKDRDGRRFPGHREIFLYLLDFCERFQLRETVRFNTRVSYVGMAAGDGDCDGGGALKWVVKSKEEGSEKETEEVFDAVVIATGHYSQPRLPTIRGMEVWKRTQLHSHVYRVPDPFRDQVVVLLGVSYSGRDIAIELLDIAKEVHLSAKSLSVSPALSKLLAAHPNLHLHPQVESLGEGGKVEFKDGGWVAADAVIYCTGYSYSLPFLDGGGFVGVEGDGDRVGPLFEHTFPPSLAPSLSFVGIPRKVIGFPFFEAQARWIAQVLSGRRNLPSPEEMMRSAEEFYQSLREAGVPDRWTHDIADFEYCDRYGDYCEFPRLEEWRKELVLNAHMNANADLEGYREASPDEELLQEAYRSPHFTQFIHEATP</sequence>
<keyword evidence="3 8" id="KW-0285">Flavoprotein</keyword>
<proteinExistence type="inferred from homology"/>
<protein>
    <recommendedName>
        <fullName evidence="8">Flavin-containing monooxygenase</fullName>
        <ecNumber evidence="8">1.-.-.-</ecNumber>
    </recommendedName>
</protein>
<keyword evidence="8" id="KW-0503">Monooxygenase</keyword>
<dbReference type="Gene3D" id="3.50.50.60">
    <property type="entry name" value="FAD/NAD(P)-binding domain"/>
    <property type="match status" value="2"/>
</dbReference>
<dbReference type="Pfam" id="PF00743">
    <property type="entry name" value="FMO-like"/>
    <property type="match status" value="2"/>
</dbReference>
<dbReference type="OrthoDB" id="66881at2759"/>
<dbReference type="InterPro" id="IPR036188">
    <property type="entry name" value="FAD/NAD-bd_sf"/>
</dbReference>
<evidence type="ECO:0000256" key="4">
    <source>
        <dbReference type="ARBA" id="ARBA00022827"/>
    </source>
</evidence>
<dbReference type="Proteomes" id="UP000663760">
    <property type="component" value="Chromosome 1"/>
</dbReference>
<evidence type="ECO:0000256" key="2">
    <source>
        <dbReference type="ARBA" id="ARBA00009183"/>
    </source>
</evidence>
<dbReference type="InterPro" id="IPR020946">
    <property type="entry name" value="Flavin_mOase-like"/>
</dbReference>
<evidence type="ECO:0000256" key="3">
    <source>
        <dbReference type="ARBA" id="ARBA00022630"/>
    </source>
</evidence>
<dbReference type="GO" id="GO:0050661">
    <property type="term" value="F:NADP binding"/>
    <property type="evidence" value="ECO:0007669"/>
    <property type="project" value="InterPro"/>
</dbReference>